<evidence type="ECO:0000313" key="2">
    <source>
        <dbReference type="Proteomes" id="UP000253383"/>
    </source>
</evidence>
<comment type="caution">
    <text evidence="1">The sequence shown here is derived from an EMBL/GenBank/DDBJ whole genome shotgun (WGS) entry which is preliminary data.</text>
</comment>
<accession>A0A368JUR9</accession>
<dbReference type="Proteomes" id="UP000253383">
    <property type="component" value="Unassembled WGS sequence"/>
</dbReference>
<evidence type="ECO:0000313" key="1">
    <source>
        <dbReference type="EMBL" id="RCR70414.1"/>
    </source>
</evidence>
<sequence length="203" mass="24108">MFSLFVLGIMLLPRIIDLVWYSEELPTIEQEKEEIEKEPFNKEIISNTALYEKLMSFLAEKSDTIINSINGTNLQYRVLIENKSDTIYRTITHFEDCYSFPYNHLPSDSIPKIPTFLLQENDNIWSELAVKRISFKVCKENKVTFMLGRRTNHEKYIYIQHSLYWKDKSFNREEHSVYKDTLLNKKIIYVIEATSAYNNIVLN</sequence>
<reference evidence="1 2" key="1">
    <citation type="submission" date="2018-07" db="EMBL/GenBank/DDBJ databases">
        <title>Genome analysis of Larkinella rosea.</title>
        <authorList>
            <person name="Zhou Z."/>
            <person name="Wang G."/>
        </authorList>
    </citation>
    <scope>NUCLEOTIDE SEQUENCE [LARGE SCALE GENOMIC DNA]</scope>
    <source>
        <strain evidence="2">zzj9</strain>
    </source>
</reference>
<dbReference type="EMBL" id="QOWE01000004">
    <property type="protein sequence ID" value="RCR70414.1"/>
    <property type="molecule type" value="Genomic_DNA"/>
</dbReference>
<proteinExistence type="predicted"/>
<organism evidence="1 2">
    <name type="scientific">Larkinella punicea</name>
    <dbReference type="NCBI Taxonomy" id="2315727"/>
    <lineage>
        <taxon>Bacteria</taxon>
        <taxon>Pseudomonadati</taxon>
        <taxon>Bacteroidota</taxon>
        <taxon>Cytophagia</taxon>
        <taxon>Cytophagales</taxon>
        <taxon>Spirosomataceae</taxon>
        <taxon>Larkinella</taxon>
    </lineage>
</organism>
<protein>
    <submittedName>
        <fullName evidence="1">Uncharacterized protein</fullName>
    </submittedName>
</protein>
<dbReference type="AlphaFoldDB" id="A0A368JUR9"/>
<gene>
    <name evidence="1" type="ORF">DUE52_05520</name>
</gene>
<keyword evidence="2" id="KW-1185">Reference proteome</keyword>
<name>A0A368JUR9_9BACT</name>